<dbReference type="GO" id="GO:0030866">
    <property type="term" value="P:cortical actin cytoskeleton organization"/>
    <property type="evidence" value="ECO:0007669"/>
    <property type="project" value="TreeGrafter"/>
</dbReference>
<accession>A0A8B7NLI6</accession>
<dbReference type="PANTHER" id="PTHR45857:SF4">
    <property type="entry name" value="FORMIN-LIKE PROTEIN"/>
    <property type="match status" value="1"/>
</dbReference>
<dbReference type="PANTHER" id="PTHR45857">
    <property type="entry name" value="FORMIN-LIKE PROTEIN"/>
    <property type="match status" value="1"/>
</dbReference>
<dbReference type="GO" id="GO:0051015">
    <property type="term" value="F:actin filament binding"/>
    <property type="evidence" value="ECO:0007669"/>
    <property type="project" value="TreeGrafter"/>
</dbReference>
<sequence>MGSMDSKCSGESASAVDSQAERSNGVACRVPSFGVGGGSLNKPKLPMPDRQELEERFAKVLASMDLPPDKSKVLRQYDDAKKWEM</sequence>
<dbReference type="GO" id="GO:0005829">
    <property type="term" value="C:cytosol"/>
    <property type="evidence" value="ECO:0007669"/>
    <property type="project" value="TreeGrafter"/>
</dbReference>
<feature type="non-terminal residue" evidence="3">
    <location>
        <position position="85"/>
    </location>
</feature>
<dbReference type="GO" id="GO:0016477">
    <property type="term" value="P:cell migration"/>
    <property type="evidence" value="ECO:0007669"/>
    <property type="project" value="TreeGrafter"/>
</dbReference>
<name>A0A8B7NLI6_HYAAZ</name>
<dbReference type="RefSeq" id="XP_018014533.1">
    <property type="nucleotide sequence ID" value="XM_018159044.2"/>
</dbReference>
<feature type="region of interest" description="Disordered" evidence="1">
    <location>
        <begin position="1"/>
        <end position="24"/>
    </location>
</feature>
<dbReference type="Proteomes" id="UP000694843">
    <property type="component" value="Unplaced"/>
</dbReference>
<reference evidence="3" key="1">
    <citation type="submission" date="2025-08" db="UniProtKB">
        <authorList>
            <consortium name="RefSeq"/>
        </authorList>
    </citation>
    <scope>IDENTIFICATION</scope>
</reference>
<dbReference type="KEGG" id="hazt:108671491"/>
<gene>
    <name evidence="3" type="primary">LOC108671491</name>
</gene>
<dbReference type="OrthoDB" id="1668162at2759"/>
<keyword evidence="2" id="KW-1185">Reference proteome</keyword>
<dbReference type="InterPro" id="IPR043592">
    <property type="entry name" value="FMNL_animal"/>
</dbReference>
<evidence type="ECO:0000256" key="1">
    <source>
        <dbReference type="SAM" id="MobiDB-lite"/>
    </source>
</evidence>
<dbReference type="GeneID" id="108671491"/>
<evidence type="ECO:0000313" key="2">
    <source>
        <dbReference type="Proteomes" id="UP000694843"/>
    </source>
</evidence>
<proteinExistence type="predicted"/>
<organism evidence="2 3">
    <name type="scientific">Hyalella azteca</name>
    <name type="common">Amphipod</name>
    <dbReference type="NCBI Taxonomy" id="294128"/>
    <lineage>
        <taxon>Eukaryota</taxon>
        <taxon>Metazoa</taxon>
        <taxon>Ecdysozoa</taxon>
        <taxon>Arthropoda</taxon>
        <taxon>Crustacea</taxon>
        <taxon>Multicrustacea</taxon>
        <taxon>Malacostraca</taxon>
        <taxon>Eumalacostraca</taxon>
        <taxon>Peracarida</taxon>
        <taxon>Amphipoda</taxon>
        <taxon>Senticaudata</taxon>
        <taxon>Talitrida</taxon>
        <taxon>Talitroidea</taxon>
        <taxon>Hyalellidae</taxon>
        <taxon>Hyalella</taxon>
    </lineage>
</organism>
<dbReference type="AlphaFoldDB" id="A0A8B7NLI6"/>
<evidence type="ECO:0000313" key="3">
    <source>
        <dbReference type="RefSeq" id="XP_018014533.1"/>
    </source>
</evidence>
<protein>
    <submittedName>
        <fullName evidence="3">Formin-like protein 3</fullName>
    </submittedName>
</protein>
<dbReference type="GO" id="GO:0008360">
    <property type="term" value="P:regulation of cell shape"/>
    <property type="evidence" value="ECO:0007669"/>
    <property type="project" value="TreeGrafter"/>
</dbReference>